<dbReference type="EMBL" id="QHLZ01000003">
    <property type="protein sequence ID" value="PXA66319.1"/>
    <property type="molecule type" value="Genomic_DNA"/>
</dbReference>
<dbReference type="PANTHER" id="PTHR43103">
    <property type="entry name" value="NUCLEOSIDE-DIPHOSPHATE-SUGAR EPIMERASE"/>
    <property type="match status" value="1"/>
</dbReference>
<dbReference type="InterPro" id="IPR001509">
    <property type="entry name" value="Epimerase_deHydtase"/>
</dbReference>
<dbReference type="AlphaFoldDB" id="A0A2V3DUZ4"/>
<name>A0A2V3DUZ4_9MICC</name>
<dbReference type="RefSeq" id="WP_110105512.1">
    <property type="nucleotide sequence ID" value="NZ_JACBZZ010000001.1"/>
</dbReference>
<evidence type="ECO:0000256" key="2">
    <source>
        <dbReference type="ARBA" id="ARBA00023002"/>
    </source>
</evidence>
<sequence length="255" mass="27733">MKPLLLLTGGNGTVGRLLLEQLRRSYRIRITTRTVLDPYPAIFETEDEVVVGDLADQNFARSAVEGCHAILHLAANASPAASVGEAFGNVSMMSHLFSAAREFAVRKLVIASSIHATGLDYRDGVHHIDPAHAPRPCCSYGASKIAVEALARLHQDAQGDAVSCLRLGLTGWPLIERQYAHTWLSTGDLLTLIDAALNRSPGFGIYHGVSLDSTERWNTKNALEDLGWEARDRWEVDTTQLPLAASTACQLFSTT</sequence>
<dbReference type="InterPro" id="IPR036291">
    <property type="entry name" value="NAD(P)-bd_dom_sf"/>
</dbReference>
<evidence type="ECO:0000259" key="4">
    <source>
        <dbReference type="Pfam" id="PF01370"/>
    </source>
</evidence>
<dbReference type="SUPFAM" id="SSF51735">
    <property type="entry name" value="NAD(P)-binding Rossmann-fold domains"/>
    <property type="match status" value="1"/>
</dbReference>
<protein>
    <recommendedName>
        <fullName evidence="4">NAD-dependent epimerase/dehydratase domain-containing protein</fullName>
    </recommendedName>
</protein>
<comment type="similarity">
    <text evidence="1">Belongs to the NAD(P)-dependent epimerase/dehydratase family.</text>
</comment>
<dbReference type="PANTHER" id="PTHR43103:SF5">
    <property type="entry name" value="4-EPIMERASE, PUTATIVE (AFU_ORTHOLOGUE AFUA_7G00360)-RELATED"/>
    <property type="match status" value="1"/>
</dbReference>
<dbReference type="OrthoDB" id="9795501at2"/>
<evidence type="ECO:0000256" key="1">
    <source>
        <dbReference type="ARBA" id="ARBA00007637"/>
    </source>
</evidence>
<evidence type="ECO:0000256" key="3">
    <source>
        <dbReference type="ARBA" id="ARBA00023027"/>
    </source>
</evidence>
<keyword evidence="6" id="KW-1185">Reference proteome</keyword>
<keyword evidence="2" id="KW-0560">Oxidoreductase</keyword>
<keyword evidence="3" id="KW-0520">NAD</keyword>
<dbReference type="Pfam" id="PF01370">
    <property type="entry name" value="Epimerase"/>
    <property type="match status" value="1"/>
</dbReference>
<accession>A0A2V3DUZ4</accession>
<organism evidence="5 6">
    <name type="scientific">Arthrobacter psychrochitiniphilus</name>
    <dbReference type="NCBI Taxonomy" id="291045"/>
    <lineage>
        <taxon>Bacteria</taxon>
        <taxon>Bacillati</taxon>
        <taxon>Actinomycetota</taxon>
        <taxon>Actinomycetes</taxon>
        <taxon>Micrococcales</taxon>
        <taxon>Micrococcaceae</taxon>
        <taxon>Arthrobacter</taxon>
    </lineage>
</organism>
<gene>
    <name evidence="5" type="ORF">CVS29_06405</name>
</gene>
<reference evidence="5 6" key="1">
    <citation type="submission" date="2018-05" db="EMBL/GenBank/DDBJ databases">
        <title>Genetic diversity of glacier-inhabiting Cryobacterium bacteria in China and description of Cryobacterium mengkeensis sp. nov. and Arthrobacter glacialis sp. nov.</title>
        <authorList>
            <person name="Liu Q."/>
            <person name="Xin Y.-H."/>
        </authorList>
    </citation>
    <scope>NUCLEOTIDE SEQUENCE [LARGE SCALE GENOMIC DNA]</scope>
    <source>
        <strain evidence="5 6">GP3</strain>
    </source>
</reference>
<comment type="caution">
    <text evidence="5">The sequence shown here is derived from an EMBL/GenBank/DDBJ whole genome shotgun (WGS) entry which is preliminary data.</text>
</comment>
<dbReference type="Proteomes" id="UP000246303">
    <property type="component" value="Unassembled WGS sequence"/>
</dbReference>
<dbReference type="Gene3D" id="3.40.50.720">
    <property type="entry name" value="NAD(P)-binding Rossmann-like Domain"/>
    <property type="match status" value="1"/>
</dbReference>
<feature type="domain" description="NAD-dependent epimerase/dehydratase" evidence="4">
    <location>
        <begin position="6"/>
        <end position="167"/>
    </location>
</feature>
<evidence type="ECO:0000313" key="5">
    <source>
        <dbReference type="EMBL" id="PXA66319.1"/>
    </source>
</evidence>
<evidence type="ECO:0000313" key="6">
    <source>
        <dbReference type="Proteomes" id="UP000246303"/>
    </source>
</evidence>
<proteinExistence type="inferred from homology"/>
<dbReference type="GO" id="GO:0016491">
    <property type="term" value="F:oxidoreductase activity"/>
    <property type="evidence" value="ECO:0007669"/>
    <property type="project" value="UniProtKB-KW"/>
</dbReference>